<organism evidence="1 2">
    <name type="scientific">Mycena metata</name>
    <dbReference type="NCBI Taxonomy" id="1033252"/>
    <lineage>
        <taxon>Eukaryota</taxon>
        <taxon>Fungi</taxon>
        <taxon>Dikarya</taxon>
        <taxon>Basidiomycota</taxon>
        <taxon>Agaricomycotina</taxon>
        <taxon>Agaricomycetes</taxon>
        <taxon>Agaricomycetidae</taxon>
        <taxon>Agaricales</taxon>
        <taxon>Marasmiineae</taxon>
        <taxon>Mycenaceae</taxon>
        <taxon>Mycena</taxon>
    </lineage>
</organism>
<dbReference type="AlphaFoldDB" id="A0AAD7NB87"/>
<accession>A0AAD7NB87</accession>
<proteinExistence type="predicted"/>
<evidence type="ECO:0000313" key="1">
    <source>
        <dbReference type="EMBL" id="KAJ7753488.1"/>
    </source>
</evidence>
<keyword evidence="2" id="KW-1185">Reference proteome</keyword>
<evidence type="ECO:0000313" key="2">
    <source>
        <dbReference type="Proteomes" id="UP001215598"/>
    </source>
</evidence>
<reference evidence="1" key="1">
    <citation type="submission" date="2023-03" db="EMBL/GenBank/DDBJ databases">
        <title>Massive genome expansion in bonnet fungi (Mycena s.s.) driven by repeated elements and novel gene families across ecological guilds.</title>
        <authorList>
            <consortium name="Lawrence Berkeley National Laboratory"/>
            <person name="Harder C.B."/>
            <person name="Miyauchi S."/>
            <person name="Viragh M."/>
            <person name="Kuo A."/>
            <person name="Thoen E."/>
            <person name="Andreopoulos B."/>
            <person name="Lu D."/>
            <person name="Skrede I."/>
            <person name="Drula E."/>
            <person name="Henrissat B."/>
            <person name="Morin E."/>
            <person name="Kohler A."/>
            <person name="Barry K."/>
            <person name="LaButti K."/>
            <person name="Morin E."/>
            <person name="Salamov A."/>
            <person name="Lipzen A."/>
            <person name="Mereny Z."/>
            <person name="Hegedus B."/>
            <person name="Baldrian P."/>
            <person name="Stursova M."/>
            <person name="Weitz H."/>
            <person name="Taylor A."/>
            <person name="Grigoriev I.V."/>
            <person name="Nagy L.G."/>
            <person name="Martin F."/>
            <person name="Kauserud H."/>
        </authorList>
    </citation>
    <scope>NUCLEOTIDE SEQUENCE</scope>
    <source>
        <strain evidence="1">CBHHK182m</strain>
    </source>
</reference>
<sequence length="334" mass="38052">MTAAVYHDDMIQANVALAQCRRISRLHEAYLMQQMYDISCAAQYWWRSNTGNNLFRFHSQPYVELIRASTGRLCIDILHQSDSNSSGLTWNHPIPTGTKPLRPQTLLHSTPLRELLGSLALEDVPVIATALSMVEWHHITTECGTVHLGPISLISDLTNLYVSMHEILYSPAELNIRLTNWEYADLNRLTGVLSSLPAIEKHTSDGWARVHLPSDYAGVRHFRMRYFFNSNDRQCVLNWWLSQASQLLGTKKSDIYYFADQILFPVSVWYPMGSFALSGTFMANAPADNIYLFLFQPEVVIQEGRISIQVPQTKDAYYWSFDPSGTTRLAEKDA</sequence>
<name>A0AAD7NB87_9AGAR</name>
<comment type="caution">
    <text evidence="1">The sequence shown here is derived from an EMBL/GenBank/DDBJ whole genome shotgun (WGS) entry which is preliminary data.</text>
</comment>
<protein>
    <submittedName>
        <fullName evidence="1">Uncharacterized protein</fullName>
    </submittedName>
</protein>
<gene>
    <name evidence="1" type="ORF">B0H16DRAFT_768268</name>
</gene>
<dbReference type="EMBL" id="JARKIB010000055">
    <property type="protein sequence ID" value="KAJ7753488.1"/>
    <property type="molecule type" value="Genomic_DNA"/>
</dbReference>
<dbReference type="Proteomes" id="UP001215598">
    <property type="component" value="Unassembled WGS sequence"/>
</dbReference>